<reference evidence="1 2" key="1">
    <citation type="submission" date="2018-09" db="EMBL/GenBank/DDBJ databases">
        <title>Phylogeny of the Shewanellaceae, and recommendation for two new genera, Pseudoshewanella and Parashewanella.</title>
        <authorList>
            <person name="Wang G."/>
        </authorList>
    </citation>
    <scope>NUCLEOTIDE SEQUENCE [LARGE SCALE GENOMIC DNA]</scope>
    <source>
        <strain evidence="1 2">C51</strain>
    </source>
</reference>
<name>A0A3L8Q077_9GAMM</name>
<dbReference type="EMBL" id="QZEI01000009">
    <property type="protein sequence ID" value="RLV60965.1"/>
    <property type="molecule type" value="Genomic_DNA"/>
</dbReference>
<dbReference type="RefSeq" id="WP_121837650.1">
    <property type="nucleotide sequence ID" value="NZ_ML014758.1"/>
</dbReference>
<gene>
    <name evidence="1" type="ORF">D5018_03745</name>
</gene>
<evidence type="ECO:0000313" key="2">
    <source>
        <dbReference type="Proteomes" id="UP000281474"/>
    </source>
</evidence>
<keyword evidence="2" id="KW-1185">Reference proteome</keyword>
<accession>A0A3L8Q077</accession>
<dbReference type="Proteomes" id="UP000281474">
    <property type="component" value="Unassembled WGS sequence"/>
</dbReference>
<protein>
    <submittedName>
        <fullName evidence="1">Uncharacterized protein</fullName>
    </submittedName>
</protein>
<dbReference type="AlphaFoldDB" id="A0A3L8Q077"/>
<evidence type="ECO:0000313" key="1">
    <source>
        <dbReference type="EMBL" id="RLV60965.1"/>
    </source>
</evidence>
<sequence>MAKEIVFEKGKNPQGFTNLLINGSVFATTGDEELVDAIIKLKEERDYFKNHCAELADDFIPKG</sequence>
<proteinExistence type="predicted"/>
<organism evidence="1 2">
    <name type="scientific">Parashewanella curva</name>
    <dbReference type="NCBI Taxonomy" id="2338552"/>
    <lineage>
        <taxon>Bacteria</taxon>
        <taxon>Pseudomonadati</taxon>
        <taxon>Pseudomonadota</taxon>
        <taxon>Gammaproteobacteria</taxon>
        <taxon>Alteromonadales</taxon>
        <taxon>Shewanellaceae</taxon>
        <taxon>Parashewanella</taxon>
    </lineage>
</organism>
<comment type="caution">
    <text evidence="1">The sequence shown here is derived from an EMBL/GenBank/DDBJ whole genome shotgun (WGS) entry which is preliminary data.</text>
</comment>